<keyword evidence="2 5" id="KW-0690">Ribosome biogenesis</keyword>
<dbReference type="HAMAP" id="MF_00014">
    <property type="entry name" value="Ribosome_mat_RimM"/>
    <property type="match status" value="1"/>
</dbReference>
<evidence type="ECO:0000259" key="6">
    <source>
        <dbReference type="Pfam" id="PF01782"/>
    </source>
</evidence>
<feature type="domain" description="Ribosome maturation factor RimM PRC barrel" evidence="7">
    <location>
        <begin position="99"/>
        <end position="171"/>
    </location>
</feature>
<dbReference type="SUPFAM" id="SSF50447">
    <property type="entry name" value="Translation proteins"/>
    <property type="match status" value="1"/>
</dbReference>
<dbReference type="NCBIfam" id="TIGR02273">
    <property type="entry name" value="16S_RimM"/>
    <property type="match status" value="1"/>
</dbReference>
<comment type="similarity">
    <text evidence="5">Belongs to the RimM family.</text>
</comment>
<keyword evidence="1 5" id="KW-0963">Cytoplasm</keyword>
<accession>A0ABV5TKC5</accession>
<comment type="caution">
    <text evidence="8">The sequence shown here is derived from an EMBL/GenBank/DDBJ whole genome shotgun (WGS) entry which is preliminary data.</text>
</comment>
<comment type="subcellular location">
    <subcellularLocation>
        <location evidence="5">Cytoplasm</location>
    </subcellularLocation>
</comment>
<dbReference type="Pfam" id="PF24986">
    <property type="entry name" value="PRC_RimM"/>
    <property type="match status" value="1"/>
</dbReference>
<keyword evidence="9" id="KW-1185">Reference proteome</keyword>
<evidence type="ECO:0000256" key="2">
    <source>
        <dbReference type="ARBA" id="ARBA00022517"/>
    </source>
</evidence>
<evidence type="ECO:0000256" key="1">
    <source>
        <dbReference type="ARBA" id="ARBA00022490"/>
    </source>
</evidence>
<evidence type="ECO:0000256" key="4">
    <source>
        <dbReference type="ARBA" id="ARBA00023186"/>
    </source>
</evidence>
<reference evidence="8 9" key="1">
    <citation type="submission" date="2024-09" db="EMBL/GenBank/DDBJ databases">
        <authorList>
            <person name="Sun Q."/>
            <person name="Mori K."/>
        </authorList>
    </citation>
    <scope>NUCLEOTIDE SEQUENCE [LARGE SCALE GENOMIC DNA]</scope>
    <source>
        <strain evidence="8 9">JCM 3028</strain>
    </source>
</reference>
<evidence type="ECO:0000259" key="7">
    <source>
        <dbReference type="Pfam" id="PF24986"/>
    </source>
</evidence>
<sequence length="178" mass="19056">MQLVVGRIGRPHGLRGDVSVEVRTDEPDRRFAPGTALATDPVSAGPLVVESRRWHSGILLVRFEGVTGRDQAEELRGTMLVIDSDDIPPSDDPDEFYDHQLIGLTVVKPDGETVGEVSDVLHHGQDLLVVRRGKAGAGAGTTEVYVPFVKALVPEVDLVKGILVVDGPAGLLDPDEIV</sequence>
<comment type="function">
    <text evidence="5">An accessory protein needed during the final step in the assembly of 30S ribosomal subunit, possibly for assembly of the head region. Essential for efficient processing of 16S rRNA. May be needed both before and after RbfA during the maturation of 16S rRNA. It has affinity for free ribosomal 30S subunits but not for 70S ribosomes.</text>
</comment>
<evidence type="ECO:0000313" key="8">
    <source>
        <dbReference type="EMBL" id="MFB9679567.1"/>
    </source>
</evidence>
<dbReference type="Gene3D" id="2.30.30.240">
    <property type="entry name" value="PRC-barrel domain"/>
    <property type="match status" value="1"/>
</dbReference>
<dbReference type="InterPro" id="IPR011033">
    <property type="entry name" value="PRC_barrel-like_sf"/>
</dbReference>
<dbReference type="Gene3D" id="2.40.30.60">
    <property type="entry name" value="RimM"/>
    <property type="match status" value="1"/>
</dbReference>
<dbReference type="Pfam" id="PF01782">
    <property type="entry name" value="RimM"/>
    <property type="match status" value="1"/>
</dbReference>
<dbReference type="PANTHER" id="PTHR33692">
    <property type="entry name" value="RIBOSOME MATURATION FACTOR RIMM"/>
    <property type="match status" value="1"/>
</dbReference>
<comment type="domain">
    <text evidence="5">The PRC barrel domain binds ribosomal protein uS19.</text>
</comment>
<evidence type="ECO:0000256" key="3">
    <source>
        <dbReference type="ARBA" id="ARBA00022552"/>
    </source>
</evidence>
<dbReference type="InterPro" id="IPR011961">
    <property type="entry name" value="RimM"/>
</dbReference>
<organism evidence="8 9">
    <name type="scientific">Streptosporangium vulgare</name>
    <dbReference type="NCBI Taxonomy" id="46190"/>
    <lineage>
        <taxon>Bacteria</taxon>
        <taxon>Bacillati</taxon>
        <taxon>Actinomycetota</taxon>
        <taxon>Actinomycetes</taxon>
        <taxon>Streptosporangiales</taxon>
        <taxon>Streptosporangiaceae</taxon>
        <taxon>Streptosporangium</taxon>
    </lineage>
</organism>
<dbReference type="SUPFAM" id="SSF50346">
    <property type="entry name" value="PRC-barrel domain"/>
    <property type="match status" value="1"/>
</dbReference>
<evidence type="ECO:0000256" key="5">
    <source>
        <dbReference type="HAMAP-Rule" id="MF_00014"/>
    </source>
</evidence>
<dbReference type="EMBL" id="JBHMBS010000016">
    <property type="protein sequence ID" value="MFB9679567.1"/>
    <property type="molecule type" value="Genomic_DNA"/>
</dbReference>
<name>A0ABV5TKC5_9ACTN</name>
<evidence type="ECO:0000313" key="9">
    <source>
        <dbReference type="Proteomes" id="UP001589610"/>
    </source>
</evidence>
<keyword evidence="3 5" id="KW-0698">rRNA processing</keyword>
<keyword evidence="4 5" id="KW-0143">Chaperone</keyword>
<dbReference type="PANTHER" id="PTHR33692:SF1">
    <property type="entry name" value="RIBOSOME MATURATION FACTOR RIMM"/>
    <property type="match status" value="1"/>
</dbReference>
<dbReference type="Proteomes" id="UP001589610">
    <property type="component" value="Unassembled WGS sequence"/>
</dbReference>
<protein>
    <recommendedName>
        <fullName evidence="5">Ribosome maturation factor RimM</fullName>
    </recommendedName>
</protein>
<feature type="domain" description="RimM N-terminal" evidence="6">
    <location>
        <begin position="4"/>
        <end position="85"/>
    </location>
</feature>
<dbReference type="InterPro" id="IPR002676">
    <property type="entry name" value="RimM_N"/>
</dbReference>
<dbReference type="InterPro" id="IPR056792">
    <property type="entry name" value="PRC_RimM"/>
</dbReference>
<comment type="subunit">
    <text evidence="5">Binds ribosomal protein uS19.</text>
</comment>
<dbReference type="InterPro" id="IPR009000">
    <property type="entry name" value="Transl_B-barrel_sf"/>
</dbReference>
<gene>
    <name evidence="5 8" type="primary">rimM</name>
    <name evidence="8" type="ORF">ACFFRH_29135</name>
</gene>
<proteinExistence type="inferred from homology"/>
<dbReference type="InterPro" id="IPR036976">
    <property type="entry name" value="RimM_N_sf"/>
</dbReference>
<dbReference type="RefSeq" id="WP_344746406.1">
    <property type="nucleotide sequence ID" value="NZ_BAAAWW010000093.1"/>
</dbReference>